<dbReference type="Gene3D" id="4.10.240.10">
    <property type="entry name" value="Zn(2)-C6 fungal-type DNA-binding domain"/>
    <property type="match status" value="1"/>
</dbReference>
<reference evidence="9" key="1">
    <citation type="journal article" date="2021" name="Nat. Commun.">
        <title>Genetic determinants of endophytism in the Arabidopsis root mycobiome.</title>
        <authorList>
            <person name="Mesny F."/>
            <person name="Miyauchi S."/>
            <person name="Thiergart T."/>
            <person name="Pickel B."/>
            <person name="Atanasova L."/>
            <person name="Karlsson M."/>
            <person name="Huettel B."/>
            <person name="Barry K.W."/>
            <person name="Haridas S."/>
            <person name="Chen C."/>
            <person name="Bauer D."/>
            <person name="Andreopoulos W."/>
            <person name="Pangilinan J."/>
            <person name="LaButti K."/>
            <person name="Riley R."/>
            <person name="Lipzen A."/>
            <person name="Clum A."/>
            <person name="Drula E."/>
            <person name="Henrissat B."/>
            <person name="Kohler A."/>
            <person name="Grigoriev I.V."/>
            <person name="Martin F.M."/>
            <person name="Hacquard S."/>
        </authorList>
    </citation>
    <scope>NUCLEOTIDE SEQUENCE</scope>
    <source>
        <strain evidence="9">MPI-CAGE-CH-0235</strain>
    </source>
</reference>
<evidence type="ECO:0000256" key="3">
    <source>
        <dbReference type="ARBA" id="ARBA00022833"/>
    </source>
</evidence>
<keyword evidence="5" id="KW-0238">DNA-binding</keyword>
<dbReference type="InterPro" id="IPR051089">
    <property type="entry name" value="prtT"/>
</dbReference>
<feature type="region of interest" description="Disordered" evidence="8">
    <location>
        <begin position="459"/>
        <end position="479"/>
    </location>
</feature>
<sequence length="653" mass="71812">MEKDGSKTPVERPESATPHSAGDGPAKKRRRRVFSCLSCQRLKCKCEFEANNKSCHRCKALRIPCSLASETQITSPPVEPSLPQNVEQRLATLEESLAQVQSLLDDINSAHISGGVRRKQDGLSTNSSSGSEESPHDSAYHKIHDIAHHASSSAPVAVVREIGRRYTGEPRQPLKLLEADLVDNQILDPSTANELILLFFQLQRHAFHLVSVGPMPSGEDIRAISPFLHSACCLNAMALCSSTVERNVHQAVYKRVRMCLGQVLLSSSLALEDIQALFILTDNHMTPFGSENDYVDSWMLTGYCVKQAMLSIDFTDIMNRIKQGQSHPNDRAATCLWSAICLSHLQWSATTARPSIIPDTYISQCHLLLSYSDATIQDEMRLAEILLYSTLLQNMGNRPTLTSRGECLNFDAWKQKWCHLLALPTASMLLISYNMACLTLVIRSLENLGEELSSDTFLQSSTPQADTHPSAHQSETRQHHRRSAAKYSLAVLQTFSTMPDTSTRSLGTNRCLCIVYSSIMLAHYHASLPEVSAEQCSSLLAKVDQWCSSIPGKPWAAKFSGLGQAILTERVAQNDPASVALPITRNSRLVRKLPTHAGPIQPSPVSMEGSTGAAEGLAEDSSIWSQTAFLSYGAEVENILPSMMGFFGGQYLD</sequence>
<comment type="caution">
    <text evidence="9">The sequence shown here is derived from an EMBL/GenBank/DDBJ whole genome shotgun (WGS) entry which is preliminary data.</text>
</comment>
<evidence type="ECO:0000256" key="6">
    <source>
        <dbReference type="ARBA" id="ARBA00023163"/>
    </source>
</evidence>
<dbReference type="PANTHER" id="PTHR31845:SF34">
    <property type="entry name" value="TRANSCRIPTIONAL ACTIVATOR OF PROTEASES PRTT"/>
    <property type="match status" value="1"/>
</dbReference>
<evidence type="ECO:0008006" key="11">
    <source>
        <dbReference type="Google" id="ProtNLM"/>
    </source>
</evidence>
<dbReference type="OrthoDB" id="2595934at2759"/>
<keyword evidence="2" id="KW-0479">Metal-binding</keyword>
<accession>A0A8K0WL09</accession>
<evidence type="ECO:0000256" key="5">
    <source>
        <dbReference type="ARBA" id="ARBA00023125"/>
    </source>
</evidence>
<comment type="subcellular location">
    <subcellularLocation>
        <location evidence="1">Nucleus</location>
    </subcellularLocation>
</comment>
<evidence type="ECO:0000313" key="10">
    <source>
        <dbReference type="Proteomes" id="UP000813444"/>
    </source>
</evidence>
<keyword evidence="7" id="KW-0539">Nucleus</keyword>
<feature type="region of interest" description="Disordered" evidence="8">
    <location>
        <begin position="115"/>
        <end position="138"/>
    </location>
</feature>
<feature type="region of interest" description="Disordered" evidence="8">
    <location>
        <begin position="1"/>
        <end position="27"/>
    </location>
</feature>
<dbReference type="GO" id="GO:0005634">
    <property type="term" value="C:nucleus"/>
    <property type="evidence" value="ECO:0007669"/>
    <property type="project" value="UniProtKB-SubCell"/>
</dbReference>
<dbReference type="PANTHER" id="PTHR31845">
    <property type="entry name" value="FINGER DOMAIN PROTEIN, PUTATIVE-RELATED"/>
    <property type="match status" value="1"/>
</dbReference>
<evidence type="ECO:0000256" key="4">
    <source>
        <dbReference type="ARBA" id="ARBA00023015"/>
    </source>
</evidence>
<protein>
    <recommendedName>
        <fullName evidence="11">Zn(2)-C6 fungal-type domain-containing protein</fullName>
    </recommendedName>
</protein>
<keyword evidence="3" id="KW-0862">Zinc</keyword>
<dbReference type="EMBL" id="JAGPNK010000018">
    <property type="protein sequence ID" value="KAH7305525.1"/>
    <property type="molecule type" value="Genomic_DNA"/>
</dbReference>
<dbReference type="Proteomes" id="UP000813444">
    <property type="component" value="Unassembled WGS sequence"/>
</dbReference>
<dbReference type="AlphaFoldDB" id="A0A8K0WL09"/>
<dbReference type="GO" id="GO:0000981">
    <property type="term" value="F:DNA-binding transcription factor activity, RNA polymerase II-specific"/>
    <property type="evidence" value="ECO:0007669"/>
    <property type="project" value="InterPro"/>
</dbReference>
<dbReference type="SUPFAM" id="SSF57701">
    <property type="entry name" value="Zn2/Cys6 DNA-binding domain"/>
    <property type="match status" value="1"/>
</dbReference>
<organism evidence="9 10">
    <name type="scientific">Stachybotrys elegans</name>
    <dbReference type="NCBI Taxonomy" id="80388"/>
    <lineage>
        <taxon>Eukaryota</taxon>
        <taxon>Fungi</taxon>
        <taxon>Dikarya</taxon>
        <taxon>Ascomycota</taxon>
        <taxon>Pezizomycotina</taxon>
        <taxon>Sordariomycetes</taxon>
        <taxon>Hypocreomycetidae</taxon>
        <taxon>Hypocreales</taxon>
        <taxon>Stachybotryaceae</taxon>
        <taxon>Stachybotrys</taxon>
    </lineage>
</organism>
<evidence type="ECO:0000256" key="2">
    <source>
        <dbReference type="ARBA" id="ARBA00022723"/>
    </source>
</evidence>
<keyword evidence="10" id="KW-1185">Reference proteome</keyword>
<dbReference type="InterPro" id="IPR036864">
    <property type="entry name" value="Zn2-C6_fun-type_DNA-bd_sf"/>
</dbReference>
<feature type="compositionally biased region" description="Polar residues" evidence="8">
    <location>
        <begin position="459"/>
        <end position="473"/>
    </location>
</feature>
<dbReference type="GO" id="GO:0000976">
    <property type="term" value="F:transcription cis-regulatory region binding"/>
    <property type="evidence" value="ECO:0007669"/>
    <property type="project" value="TreeGrafter"/>
</dbReference>
<evidence type="ECO:0000256" key="7">
    <source>
        <dbReference type="ARBA" id="ARBA00023242"/>
    </source>
</evidence>
<evidence type="ECO:0000313" key="9">
    <source>
        <dbReference type="EMBL" id="KAH7305525.1"/>
    </source>
</evidence>
<dbReference type="GO" id="GO:0008270">
    <property type="term" value="F:zinc ion binding"/>
    <property type="evidence" value="ECO:0007669"/>
    <property type="project" value="InterPro"/>
</dbReference>
<keyword evidence="6" id="KW-0804">Transcription</keyword>
<evidence type="ECO:0000256" key="8">
    <source>
        <dbReference type="SAM" id="MobiDB-lite"/>
    </source>
</evidence>
<evidence type="ECO:0000256" key="1">
    <source>
        <dbReference type="ARBA" id="ARBA00004123"/>
    </source>
</evidence>
<feature type="compositionally biased region" description="Basic and acidic residues" evidence="8">
    <location>
        <begin position="1"/>
        <end position="14"/>
    </location>
</feature>
<keyword evidence="4" id="KW-0805">Transcription regulation</keyword>
<proteinExistence type="predicted"/>
<name>A0A8K0WL09_9HYPO</name>
<dbReference type="CDD" id="cd12148">
    <property type="entry name" value="fungal_TF_MHR"/>
    <property type="match status" value="1"/>
</dbReference>
<gene>
    <name evidence="9" type="ORF">B0I35DRAFT_112666</name>
</gene>